<dbReference type="InterPro" id="IPR012340">
    <property type="entry name" value="NA-bd_OB-fold"/>
</dbReference>
<gene>
    <name evidence="4" type="ORF">G6011_03274</name>
</gene>
<feature type="region of interest" description="Disordered" evidence="2">
    <location>
        <begin position="320"/>
        <end position="347"/>
    </location>
</feature>
<protein>
    <submittedName>
        <fullName evidence="4">DNA ligase 4</fullName>
        <ecNumber evidence="4">6.5.1.1</ecNumber>
    </submittedName>
</protein>
<evidence type="ECO:0000313" key="5">
    <source>
        <dbReference type="Proteomes" id="UP001199106"/>
    </source>
</evidence>
<feature type="compositionally biased region" description="Low complexity" evidence="2">
    <location>
        <begin position="280"/>
        <end position="295"/>
    </location>
</feature>
<feature type="domain" description="ATP-dependent DNA ligase family profile" evidence="3">
    <location>
        <begin position="1"/>
        <end position="128"/>
    </location>
</feature>
<evidence type="ECO:0000256" key="2">
    <source>
        <dbReference type="SAM" id="MobiDB-lite"/>
    </source>
</evidence>
<dbReference type="Gene3D" id="3.30.1490.70">
    <property type="match status" value="1"/>
</dbReference>
<dbReference type="PROSITE" id="PS50160">
    <property type="entry name" value="DNA_LIGASE_A3"/>
    <property type="match status" value="1"/>
</dbReference>
<accession>A0AAD4NSZ5</accession>
<name>A0AAD4NSZ5_9PLEO</name>
<organism evidence="4 5">
    <name type="scientific">Alternaria panax</name>
    <dbReference type="NCBI Taxonomy" id="48097"/>
    <lineage>
        <taxon>Eukaryota</taxon>
        <taxon>Fungi</taxon>
        <taxon>Dikarya</taxon>
        <taxon>Ascomycota</taxon>
        <taxon>Pezizomycotina</taxon>
        <taxon>Dothideomycetes</taxon>
        <taxon>Pleosporomycetidae</taxon>
        <taxon>Pleosporales</taxon>
        <taxon>Pleosporineae</taxon>
        <taxon>Pleosporaceae</taxon>
        <taxon>Alternaria</taxon>
        <taxon>Alternaria sect. Panax</taxon>
    </lineage>
</organism>
<keyword evidence="5" id="KW-1185">Reference proteome</keyword>
<dbReference type="PANTHER" id="PTHR45674">
    <property type="entry name" value="DNA LIGASE 1/3 FAMILY MEMBER"/>
    <property type="match status" value="1"/>
</dbReference>
<dbReference type="Proteomes" id="UP001199106">
    <property type="component" value="Unassembled WGS sequence"/>
</dbReference>
<dbReference type="InterPro" id="IPR012310">
    <property type="entry name" value="DNA_ligase_ATP-dep_cent"/>
</dbReference>
<dbReference type="GO" id="GO:0006281">
    <property type="term" value="P:DNA repair"/>
    <property type="evidence" value="ECO:0007669"/>
    <property type="project" value="InterPro"/>
</dbReference>
<evidence type="ECO:0000313" key="4">
    <source>
        <dbReference type="EMBL" id="KAG9193239.1"/>
    </source>
</evidence>
<keyword evidence="1 4" id="KW-0436">Ligase</keyword>
<reference evidence="4" key="1">
    <citation type="submission" date="2021-07" db="EMBL/GenBank/DDBJ databases">
        <title>Genome Resource of American Ginseng Black Spot Pathogen Alternaria panax.</title>
        <authorList>
            <person name="Qiu C."/>
            <person name="Wang W."/>
            <person name="Liu Z."/>
        </authorList>
    </citation>
    <scope>NUCLEOTIDE SEQUENCE</scope>
    <source>
        <strain evidence="4">BNCC115425</strain>
    </source>
</reference>
<feature type="region of interest" description="Disordered" evidence="2">
    <location>
        <begin position="280"/>
        <end position="302"/>
    </location>
</feature>
<dbReference type="GO" id="GO:0005739">
    <property type="term" value="C:mitochondrion"/>
    <property type="evidence" value="ECO:0007669"/>
    <property type="project" value="TreeGrafter"/>
</dbReference>
<dbReference type="Gene3D" id="3.30.470.30">
    <property type="entry name" value="DNA ligase/mRNA capping enzyme"/>
    <property type="match status" value="1"/>
</dbReference>
<dbReference type="GO" id="GO:0005634">
    <property type="term" value="C:nucleus"/>
    <property type="evidence" value="ECO:0007669"/>
    <property type="project" value="TreeGrafter"/>
</dbReference>
<comment type="caution">
    <text evidence="4">The sequence shown here is derived from an EMBL/GenBank/DDBJ whole genome shotgun (WGS) entry which is preliminary data.</text>
</comment>
<dbReference type="GO" id="GO:0005524">
    <property type="term" value="F:ATP binding"/>
    <property type="evidence" value="ECO:0007669"/>
    <property type="project" value="InterPro"/>
</dbReference>
<sequence length="465" mass="51818">MVVFFDVLLVLDDESTLRHCLQDQRKILRDLVRVVPGRSMRSEWTLLDFCQDKTGDGITDLKQTFARNLVKRQEGPVLKPLHAPYFPLLSEQGHRQAGFFIKLKKDYLADMGGEWDLGDFTVIGADYGAQVAPKTDINPLHWTHSYLGCYLNKDAVERTGKKPKFMVVANLSTDKCIPKSDVKYINTPTTTVFKKPFVAEILGGGFEKLQNESLEMLRRHRVKKIHHDRTWEDAVSSENLERIAEKKWEVPDADKPDGHARDVASLVKTYAKKMDGSQLTVTTDDTTQHTTQQTTPRSSPVTLRSAVTRTISQSAPNGAIVQQAQHHTCTTASTSQGSPNAGTGRGTRASRELRILVRDNTPKRLDISALPAPMSTAPESFSSSPPKSNAMLALSNTNKRRSFLGKISLPNSKRKKTLASLQSSASNCHLGRSDYNPQEGTSYIYANKGVKVQVHPRSQGREYKS</sequence>
<dbReference type="EMBL" id="JAANER010000002">
    <property type="protein sequence ID" value="KAG9193239.1"/>
    <property type="molecule type" value="Genomic_DNA"/>
</dbReference>
<feature type="compositionally biased region" description="Polar residues" evidence="2">
    <location>
        <begin position="320"/>
        <end position="341"/>
    </location>
</feature>
<dbReference type="PANTHER" id="PTHR45674:SF12">
    <property type="entry name" value="ATP DEPENDENT DNA LIGASE DOMAIN-CONTAINING PROTEIN"/>
    <property type="match status" value="1"/>
</dbReference>
<dbReference type="AlphaFoldDB" id="A0AAD4NSZ5"/>
<dbReference type="InterPro" id="IPR050191">
    <property type="entry name" value="ATP-dep_DNA_ligase"/>
</dbReference>
<dbReference type="GO" id="GO:0006310">
    <property type="term" value="P:DNA recombination"/>
    <property type="evidence" value="ECO:0007669"/>
    <property type="project" value="InterPro"/>
</dbReference>
<dbReference type="SUPFAM" id="SSF56091">
    <property type="entry name" value="DNA ligase/mRNA capping enzyme, catalytic domain"/>
    <property type="match status" value="1"/>
</dbReference>
<dbReference type="GO" id="GO:0003910">
    <property type="term" value="F:DNA ligase (ATP) activity"/>
    <property type="evidence" value="ECO:0007669"/>
    <property type="project" value="UniProtKB-EC"/>
</dbReference>
<evidence type="ECO:0000259" key="3">
    <source>
        <dbReference type="PROSITE" id="PS50160"/>
    </source>
</evidence>
<dbReference type="EC" id="6.5.1.1" evidence="4"/>
<dbReference type="GO" id="GO:1903461">
    <property type="term" value="P:Okazaki fragment processing involved in mitotic DNA replication"/>
    <property type="evidence" value="ECO:0007669"/>
    <property type="project" value="TreeGrafter"/>
</dbReference>
<proteinExistence type="predicted"/>
<evidence type="ECO:0000256" key="1">
    <source>
        <dbReference type="ARBA" id="ARBA00022598"/>
    </source>
</evidence>
<dbReference type="Gene3D" id="2.40.50.140">
    <property type="entry name" value="Nucleic acid-binding proteins"/>
    <property type="match status" value="1"/>
</dbReference>